<comment type="subcellular location">
    <subcellularLocation>
        <location evidence="1 6">Cell membrane</location>
        <topology evidence="1 6">Multi-pass membrane protein</topology>
    </subcellularLocation>
</comment>
<gene>
    <name evidence="8" type="ORF">QD47_17265</name>
</gene>
<evidence type="ECO:0000256" key="5">
    <source>
        <dbReference type="ARBA" id="ARBA00023136"/>
    </source>
</evidence>
<evidence type="ECO:0000256" key="1">
    <source>
        <dbReference type="ARBA" id="ARBA00004651"/>
    </source>
</evidence>
<comment type="similarity">
    <text evidence="6">Belongs to the TVP38/TMEM64 family.</text>
</comment>
<dbReference type="Proteomes" id="UP000032534">
    <property type="component" value="Unassembled WGS sequence"/>
</dbReference>
<protein>
    <recommendedName>
        <fullName evidence="6">TVP38/TMEM64 family membrane protein</fullName>
    </recommendedName>
</protein>
<dbReference type="AlphaFoldDB" id="A0A0D7WYW6"/>
<feature type="transmembrane region" description="Helical" evidence="6">
    <location>
        <begin position="37"/>
        <end position="63"/>
    </location>
</feature>
<comment type="caution">
    <text evidence="6">Lacks conserved residue(s) required for the propagation of feature annotation.</text>
</comment>
<comment type="caution">
    <text evidence="8">The sequence shown here is derived from an EMBL/GenBank/DDBJ whole genome shotgun (WGS) entry which is preliminary data.</text>
</comment>
<keyword evidence="2 6" id="KW-1003">Cell membrane</keyword>
<dbReference type="PANTHER" id="PTHR12677">
    <property type="entry name" value="GOLGI APPARATUS MEMBRANE PROTEIN TVP38-RELATED"/>
    <property type="match status" value="1"/>
</dbReference>
<dbReference type="InterPro" id="IPR032816">
    <property type="entry name" value="VTT_dom"/>
</dbReference>
<feature type="transmembrane region" description="Helical" evidence="6">
    <location>
        <begin position="70"/>
        <end position="91"/>
    </location>
</feature>
<dbReference type="InterPro" id="IPR015414">
    <property type="entry name" value="TMEM64"/>
</dbReference>
<keyword evidence="3 6" id="KW-0812">Transmembrane</keyword>
<keyword evidence="4 6" id="KW-1133">Transmembrane helix</keyword>
<keyword evidence="9" id="KW-1185">Reference proteome</keyword>
<organism evidence="8 9">
    <name type="scientific">Paenibacillus terrae</name>
    <dbReference type="NCBI Taxonomy" id="159743"/>
    <lineage>
        <taxon>Bacteria</taxon>
        <taxon>Bacillati</taxon>
        <taxon>Bacillota</taxon>
        <taxon>Bacilli</taxon>
        <taxon>Bacillales</taxon>
        <taxon>Paenibacillaceae</taxon>
        <taxon>Paenibacillus</taxon>
    </lineage>
</organism>
<name>A0A0D7WYW6_9BACL</name>
<evidence type="ECO:0000259" key="7">
    <source>
        <dbReference type="Pfam" id="PF09335"/>
    </source>
</evidence>
<evidence type="ECO:0000256" key="4">
    <source>
        <dbReference type="ARBA" id="ARBA00022989"/>
    </source>
</evidence>
<dbReference type="RefSeq" id="WP_044647292.1">
    <property type="nucleotide sequence ID" value="NZ_JTHP01000036.1"/>
</dbReference>
<evidence type="ECO:0000256" key="3">
    <source>
        <dbReference type="ARBA" id="ARBA00022692"/>
    </source>
</evidence>
<evidence type="ECO:0000256" key="6">
    <source>
        <dbReference type="RuleBase" id="RU366058"/>
    </source>
</evidence>
<dbReference type="GO" id="GO:0005886">
    <property type="term" value="C:plasma membrane"/>
    <property type="evidence" value="ECO:0007669"/>
    <property type="project" value="UniProtKB-SubCell"/>
</dbReference>
<feature type="domain" description="VTT" evidence="7">
    <location>
        <begin position="50"/>
        <end position="167"/>
    </location>
</feature>
<dbReference type="EMBL" id="JTHP01000036">
    <property type="protein sequence ID" value="KJD44381.1"/>
    <property type="molecule type" value="Genomic_DNA"/>
</dbReference>
<evidence type="ECO:0000313" key="8">
    <source>
        <dbReference type="EMBL" id="KJD44381.1"/>
    </source>
</evidence>
<feature type="transmembrane region" description="Helical" evidence="6">
    <location>
        <begin position="178"/>
        <end position="195"/>
    </location>
</feature>
<dbReference type="PANTHER" id="PTHR12677:SF59">
    <property type="entry name" value="GOLGI APPARATUS MEMBRANE PROTEIN TVP38-RELATED"/>
    <property type="match status" value="1"/>
</dbReference>
<evidence type="ECO:0000313" key="9">
    <source>
        <dbReference type="Proteomes" id="UP000032534"/>
    </source>
</evidence>
<dbReference type="PATRIC" id="fig|159743.3.peg.3838"/>
<sequence>MKKWLFATAYVSLLCIAFIYKDDWLAWANKQTSFPVLLLLAFLFALIPFVPYKLIIASIAYAAGAWQGALICWLGTTFAALVVYGAVRILFRDKGQAYLERIQALERLNRVMEREPFAAVLLARLIPIIPQAAVNVYAGVAGFPFWSFMLGTAIGKLPAIAVYAYAGGAIAERPVTGLLILLLYTALVGGGFVLYRKKIQRVNKS</sequence>
<proteinExistence type="inferred from homology"/>
<accession>A0A0D7WYW6</accession>
<dbReference type="OrthoDB" id="2381682at2"/>
<reference evidence="8 9" key="1">
    <citation type="submission" date="2014-11" db="EMBL/GenBank/DDBJ databases">
        <title>Draft Genome Sequences of Paenibacillus polymyxa NRRL B-30509 and Paenibacillus terrae NRRL B-30644, Strains from a Poultry Environment that Produce Tridecaptin A and Paenicidins.</title>
        <authorList>
            <person name="van Belkum M.J."/>
            <person name="Lohans C.T."/>
            <person name="Vederas J.C."/>
        </authorList>
    </citation>
    <scope>NUCLEOTIDE SEQUENCE [LARGE SCALE GENOMIC DNA]</scope>
    <source>
        <strain evidence="8 9">NRRL B-30644</strain>
    </source>
</reference>
<evidence type="ECO:0000256" key="2">
    <source>
        <dbReference type="ARBA" id="ARBA00022475"/>
    </source>
</evidence>
<keyword evidence="5 6" id="KW-0472">Membrane</keyword>
<dbReference type="Pfam" id="PF09335">
    <property type="entry name" value="VTT_dom"/>
    <property type="match status" value="1"/>
</dbReference>